<evidence type="ECO:0000313" key="1">
    <source>
        <dbReference type="EMBL" id="TNN46855.1"/>
    </source>
</evidence>
<dbReference type="AlphaFoldDB" id="A0A4Z2G167"/>
<accession>A0A4Z2G167</accession>
<reference evidence="1 2" key="1">
    <citation type="submission" date="2019-03" db="EMBL/GenBank/DDBJ databases">
        <title>First draft genome of Liparis tanakae, snailfish: a comprehensive survey of snailfish specific genes.</title>
        <authorList>
            <person name="Kim W."/>
            <person name="Song I."/>
            <person name="Jeong J.-H."/>
            <person name="Kim D."/>
            <person name="Kim S."/>
            <person name="Ryu S."/>
            <person name="Song J.Y."/>
            <person name="Lee S.K."/>
        </authorList>
    </citation>
    <scope>NUCLEOTIDE SEQUENCE [LARGE SCALE GENOMIC DNA]</scope>
    <source>
        <tissue evidence="1">Muscle</tissue>
    </source>
</reference>
<name>A0A4Z2G167_9TELE</name>
<gene>
    <name evidence="1" type="ORF">EYF80_042954</name>
</gene>
<protein>
    <submittedName>
        <fullName evidence="1">Uncharacterized protein</fullName>
    </submittedName>
</protein>
<comment type="caution">
    <text evidence="1">The sequence shown here is derived from an EMBL/GenBank/DDBJ whole genome shotgun (WGS) entry which is preliminary data.</text>
</comment>
<dbReference type="EMBL" id="SRLO01000771">
    <property type="protein sequence ID" value="TNN46855.1"/>
    <property type="molecule type" value="Genomic_DNA"/>
</dbReference>
<proteinExistence type="predicted"/>
<sequence length="94" mass="10247">MPLSVSRPATTISEPLNNWLYIFTALSTASLMLVPESDGFVHQGEQLVGEEGGSGINESKALRLIDVRMKVTLLLAAMLTDTENVSIFLPETLR</sequence>
<dbReference type="Proteomes" id="UP000314294">
    <property type="component" value="Unassembled WGS sequence"/>
</dbReference>
<evidence type="ECO:0000313" key="2">
    <source>
        <dbReference type="Proteomes" id="UP000314294"/>
    </source>
</evidence>
<keyword evidence="2" id="KW-1185">Reference proteome</keyword>
<organism evidence="1 2">
    <name type="scientific">Liparis tanakae</name>
    <name type="common">Tanaka's snailfish</name>
    <dbReference type="NCBI Taxonomy" id="230148"/>
    <lineage>
        <taxon>Eukaryota</taxon>
        <taxon>Metazoa</taxon>
        <taxon>Chordata</taxon>
        <taxon>Craniata</taxon>
        <taxon>Vertebrata</taxon>
        <taxon>Euteleostomi</taxon>
        <taxon>Actinopterygii</taxon>
        <taxon>Neopterygii</taxon>
        <taxon>Teleostei</taxon>
        <taxon>Neoteleostei</taxon>
        <taxon>Acanthomorphata</taxon>
        <taxon>Eupercaria</taxon>
        <taxon>Perciformes</taxon>
        <taxon>Cottioidei</taxon>
        <taxon>Cottales</taxon>
        <taxon>Liparidae</taxon>
        <taxon>Liparis</taxon>
    </lineage>
</organism>